<accession>A0ABQ5VZ00</accession>
<dbReference type="EMBL" id="BSNS01000001">
    <property type="protein sequence ID" value="GLQ52784.1"/>
    <property type="molecule type" value="Genomic_DNA"/>
</dbReference>
<organism evidence="1 2">
    <name type="scientific">Devosia nitrariae</name>
    <dbReference type="NCBI Taxonomy" id="2071872"/>
    <lineage>
        <taxon>Bacteria</taxon>
        <taxon>Pseudomonadati</taxon>
        <taxon>Pseudomonadota</taxon>
        <taxon>Alphaproteobacteria</taxon>
        <taxon>Hyphomicrobiales</taxon>
        <taxon>Devosiaceae</taxon>
        <taxon>Devosia</taxon>
    </lineage>
</organism>
<sequence length="119" mass="14141">MLAHRKADDAQLRLLEDSFVRALRKARMVFDTHTFQRWQPEKVEWRKQVLAALFDVQMFGFMDFEEIDLLNNKDAIVSAFKDKFEDPIFRKSIDAATNTPSLFKERVNIFQEMVQEIIN</sequence>
<comment type="caution">
    <text evidence="1">The sequence shown here is derived from an EMBL/GenBank/DDBJ whole genome shotgun (WGS) entry which is preliminary data.</text>
</comment>
<proteinExistence type="predicted"/>
<protein>
    <submittedName>
        <fullName evidence="1">Uncharacterized protein</fullName>
    </submittedName>
</protein>
<keyword evidence="2" id="KW-1185">Reference proteome</keyword>
<reference evidence="2" key="1">
    <citation type="journal article" date="2019" name="Int. J. Syst. Evol. Microbiol.">
        <title>The Global Catalogue of Microorganisms (GCM) 10K type strain sequencing project: providing services to taxonomists for standard genome sequencing and annotation.</title>
        <authorList>
            <consortium name="The Broad Institute Genomics Platform"/>
            <consortium name="The Broad Institute Genome Sequencing Center for Infectious Disease"/>
            <person name="Wu L."/>
            <person name="Ma J."/>
        </authorList>
    </citation>
    <scope>NUCLEOTIDE SEQUENCE [LARGE SCALE GENOMIC DNA]</scope>
    <source>
        <strain evidence="2">NBRC 112416</strain>
    </source>
</reference>
<name>A0ABQ5VZ00_9HYPH</name>
<dbReference type="Proteomes" id="UP001156691">
    <property type="component" value="Unassembled WGS sequence"/>
</dbReference>
<evidence type="ECO:0000313" key="2">
    <source>
        <dbReference type="Proteomes" id="UP001156691"/>
    </source>
</evidence>
<gene>
    <name evidence="1" type="ORF">GCM10010862_00420</name>
</gene>
<evidence type="ECO:0000313" key="1">
    <source>
        <dbReference type="EMBL" id="GLQ52784.1"/>
    </source>
</evidence>